<dbReference type="EMBL" id="QQNB01000001">
    <property type="protein sequence ID" value="RDE07184.1"/>
    <property type="molecule type" value="Genomic_DNA"/>
</dbReference>
<proteinExistence type="predicted"/>
<accession>A0A369VXS1</accession>
<name>A0A369VXS1_9SPHN</name>
<dbReference type="Proteomes" id="UP000253918">
    <property type="component" value="Unassembled WGS sequence"/>
</dbReference>
<keyword evidence="1" id="KW-0812">Transmembrane</keyword>
<gene>
    <name evidence="2" type="ORF">DVW87_05970</name>
</gene>
<sequence length="234" mass="25148">MAGPSEDTLSQAGQALRLQRERRAVPAPGARKAAGKLGKRLANIAVADAAILIAALVIGWIVPIGMGGFLLMIAALIVATVALAIFPREPVVRLEQLPEAPLKLLPQRTASWLHTQRPALPPAARSLVDGIGVRLETLSPQLAGLDEREPAAAEIRKLVGEQLPELLKGYERVPAPLRGVARNGRTPDQQLADGLAVIEQEIGEMSTQLAQGDLDNLQTRQRFLEIRYRDDGQG</sequence>
<feature type="transmembrane region" description="Helical" evidence="1">
    <location>
        <begin position="68"/>
        <end position="86"/>
    </location>
</feature>
<keyword evidence="1" id="KW-0472">Membrane</keyword>
<keyword evidence="3" id="KW-1185">Reference proteome</keyword>
<evidence type="ECO:0000313" key="3">
    <source>
        <dbReference type="Proteomes" id="UP000253918"/>
    </source>
</evidence>
<protein>
    <submittedName>
        <fullName evidence="2">Uncharacterized protein</fullName>
    </submittedName>
</protein>
<feature type="transmembrane region" description="Helical" evidence="1">
    <location>
        <begin position="41"/>
        <end position="62"/>
    </location>
</feature>
<evidence type="ECO:0000313" key="2">
    <source>
        <dbReference type="EMBL" id="RDE07184.1"/>
    </source>
</evidence>
<keyword evidence="1" id="KW-1133">Transmembrane helix</keyword>
<evidence type="ECO:0000256" key="1">
    <source>
        <dbReference type="SAM" id="Phobius"/>
    </source>
</evidence>
<reference evidence="2 3" key="1">
    <citation type="submission" date="2018-07" db="EMBL/GenBank/DDBJ databases">
        <title>a novel species of Sphingomonas isolated from the rhizosphere soil of Araceae plant.</title>
        <authorList>
            <person name="Zhiyong W."/>
            <person name="Qinglan Z."/>
            <person name="Zhiwei F."/>
            <person name="Ding X."/>
            <person name="Gejiao W."/>
            <person name="Shixue Z."/>
        </authorList>
    </citation>
    <scope>NUCLEOTIDE SEQUENCE [LARGE SCALE GENOMIC DNA]</scope>
    <source>
        <strain evidence="2 3">WZY 27</strain>
    </source>
</reference>
<organism evidence="2 3">
    <name type="scientific">Sphingomonas aracearum</name>
    <dbReference type="NCBI Taxonomy" id="2283317"/>
    <lineage>
        <taxon>Bacteria</taxon>
        <taxon>Pseudomonadati</taxon>
        <taxon>Pseudomonadota</taxon>
        <taxon>Alphaproteobacteria</taxon>
        <taxon>Sphingomonadales</taxon>
        <taxon>Sphingomonadaceae</taxon>
        <taxon>Sphingomonas</taxon>
    </lineage>
</organism>
<dbReference type="RefSeq" id="WP_114686764.1">
    <property type="nucleotide sequence ID" value="NZ_QQNB01000001.1"/>
</dbReference>
<comment type="caution">
    <text evidence="2">The sequence shown here is derived from an EMBL/GenBank/DDBJ whole genome shotgun (WGS) entry which is preliminary data.</text>
</comment>
<dbReference type="AlphaFoldDB" id="A0A369VXS1"/>
<dbReference type="OrthoDB" id="7594143at2"/>